<keyword evidence="2" id="KW-1185">Reference proteome</keyword>
<reference evidence="2" key="1">
    <citation type="journal article" date="2019" name="Int. J. Syst. Evol. Microbiol.">
        <title>The Global Catalogue of Microorganisms (GCM) 10K type strain sequencing project: providing services to taxonomists for standard genome sequencing and annotation.</title>
        <authorList>
            <consortium name="The Broad Institute Genomics Platform"/>
            <consortium name="The Broad Institute Genome Sequencing Center for Infectious Disease"/>
            <person name="Wu L."/>
            <person name="Ma J."/>
        </authorList>
    </citation>
    <scope>NUCLEOTIDE SEQUENCE [LARGE SCALE GENOMIC DNA]</scope>
    <source>
        <strain evidence="2">TBRC 1276</strain>
    </source>
</reference>
<name>A0ABV8G0K4_9ACTN</name>
<evidence type="ECO:0000313" key="1">
    <source>
        <dbReference type="EMBL" id="MFC4006525.1"/>
    </source>
</evidence>
<accession>A0ABV8G0K4</accession>
<dbReference type="EMBL" id="JBHSBI010000002">
    <property type="protein sequence ID" value="MFC4006525.1"/>
    <property type="molecule type" value="Genomic_DNA"/>
</dbReference>
<protein>
    <submittedName>
        <fullName evidence="1">Uncharacterized protein</fullName>
    </submittedName>
</protein>
<gene>
    <name evidence="1" type="ORF">ACFOY2_04785</name>
</gene>
<dbReference type="Proteomes" id="UP001595851">
    <property type="component" value="Unassembled WGS sequence"/>
</dbReference>
<evidence type="ECO:0000313" key="2">
    <source>
        <dbReference type="Proteomes" id="UP001595851"/>
    </source>
</evidence>
<sequence>MRRFGLHSGTAAPHTCSIGDVVSAPAGGGTGADVVPARATILAGSAPKIYA</sequence>
<proteinExistence type="predicted"/>
<comment type="caution">
    <text evidence="1">The sequence shown here is derived from an EMBL/GenBank/DDBJ whole genome shotgun (WGS) entry which is preliminary data.</text>
</comment>
<organism evidence="1 2">
    <name type="scientific">Nonomuraea purpurea</name>
    <dbReference type="NCBI Taxonomy" id="1849276"/>
    <lineage>
        <taxon>Bacteria</taxon>
        <taxon>Bacillati</taxon>
        <taxon>Actinomycetota</taxon>
        <taxon>Actinomycetes</taxon>
        <taxon>Streptosporangiales</taxon>
        <taxon>Streptosporangiaceae</taxon>
        <taxon>Nonomuraea</taxon>
    </lineage>
</organism>
<dbReference type="RefSeq" id="WP_379526669.1">
    <property type="nucleotide sequence ID" value="NZ_JBHSBI010000002.1"/>
</dbReference>